<dbReference type="AlphaFoldDB" id="A0A6V7PWI7"/>
<sequence length="134" mass="15957">MEIEILVSQVRWWRQYKKDSEELRTRLTRIVRRRRRWLLWRLWLRAHLGGLGEPAIDPRPHFGVRLSQGIPDVLVVPTPLLLLFVSHYLRLPLRRRVPLIRSCVVSCVLGVLARSSGESAPRERRLHRNLVYRD</sequence>
<name>A0A6V7PWI7_ANACO</name>
<dbReference type="EMBL" id="LR862153">
    <property type="protein sequence ID" value="CAD1835095.1"/>
    <property type="molecule type" value="Genomic_DNA"/>
</dbReference>
<gene>
    <name evidence="1" type="ORF">CB5_LOCUS18306</name>
</gene>
<evidence type="ECO:0000313" key="1">
    <source>
        <dbReference type="EMBL" id="CAD1835095.1"/>
    </source>
</evidence>
<accession>A0A6V7PWI7</accession>
<protein>
    <submittedName>
        <fullName evidence="1">Uncharacterized protein</fullName>
    </submittedName>
</protein>
<organism evidence="1">
    <name type="scientific">Ananas comosus var. bracteatus</name>
    <name type="common">red pineapple</name>
    <dbReference type="NCBI Taxonomy" id="296719"/>
    <lineage>
        <taxon>Eukaryota</taxon>
        <taxon>Viridiplantae</taxon>
        <taxon>Streptophyta</taxon>
        <taxon>Embryophyta</taxon>
        <taxon>Tracheophyta</taxon>
        <taxon>Spermatophyta</taxon>
        <taxon>Magnoliopsida</taxon>
        <taxon>Liliopsida</taxon>
        <taxon>Poales</taxon>
        <taxon>Bromeliaceae</taxon>
        <taxon>Bromelioideae</taxon>
        <taxon>Ananas</taxon>
    </lineage>
</organism>
<proteinExistence type="predicted"/>
<reference evidence="1" key="1">
    <citation type="submission" date="2020-07" db="EMBL/GenBank/DDBJ databases">
        <authorList>
            <person name="Lin J."/>
        </authorList>
    </citation>
    <scope>NUCLEOTIDE SEQUENCE</scope>
</reference>